<dbReference type="AlphaFoldDB" id="F6EZ95"/>
<keyword evidence="2" id="KW-0503">Monooxygenase</keyword>
<dbReference type="EMBL" id="CP002798">
    <property type="protein sequence ID" value="AEG50188.1"/>
    <property type="molecule type" value="Genomic_DNA"/>
</dbReference>
<proteinExistence type="predicted"/>
<dbReference type="SUPFAM" id="SSF51679">
    <property type="entry name" value="Bacterial luciferase-like"/>
    <property type="match status" value="1"/>
</dbReference>
<gene>
    <name evidence="4" type="ORF">Sphch_2540</name>
</gene>
<dbReference type="KEGG" id="sch:Sphch_2540"/>
<dbReference type="InterPro" id="IPR050766">
    <property type="entry name" value="Bact_Lucif_Oxidored"/>
</dbReference>
<keyword evidence="1" id="KW-0560">Oxidoreductase</keyword>
<reference evidence="4 5" key="1">
    <citation type="submission" date="2011-05" db="EMBL/GenBank/DDBJ databases">
        <title>Complete sequence of chromosome 1 of Sphingobium chlorophenolicum L-1.</title>
        <authorList>
            <consortium name="US DOE Joint Genome Institute"/>
            <person name="Lucas S."/>
            <person name="Han J."/>
            <person name="Lapidus A."/>
            <person name="Cheng J.-F."/>
            <person name="Goodwin L."/>
            <person name="Pitluck S."/>
            <person name="Peters L."/>
            <person name="Daligault H."/>
            <person name="Han C."/>
            <person name="Tapia R."/>
            <person name="Land M."/>
            <person name="Hauser L."/>
            <person name="Kyrpides N."/>
            <person name="Ivanova N."/>
            <person name="Pagani I."/>
            <person name="Turner P."/>
            <person name="Copley S."/>
            <person name="Woyke T."/>
        </authorList>
    </citation>
    <scope>NUCLEOTIDE SEQUENCE [LARGE SCALE GENOMIC DNA]</scope>
    <source>
        <strain evidence="4 5">L-1</strain>
    </source>
</reference>
<feature type="domain" description="Luciferase-like" evidence="3">
    <location>
        <begin position="1"/>
        <end position="298"/>
    </location>
</feature>
<accession>F6EZ95</accession>
<evidence type="ECO:0000313" key="4">
    <source>
        <dbReference type="EMBL" id="AEG50188.1"/>
    </source>
</evidence>
<dbReference type="STRING" id="690566.Sphch_2540"/>
<dbReference type="InterPro" id="IPR036661">
    <property type="entry name" value="Luciferase-like_sf"/>
</dbReference>
<evidence type="ECO:0000256" key="1">
    <source>
        <dbReference type="ARBA" id="ARBA00023002"/>
    </source>
</evidence>
<organism evidence="4 5">
    <name type="scientific">Sphingobium chlorophenolicum L-1</name>
    <dbReference type="NCBI Taxonomy" id="690566"/>
    <lineage>
        <taxon>Bacteria</taxon>
        <taxon>Pseudomonadati</taxon>
        <taxon>Pseudomonadota</taxon>
        <taxon>Alphaproteobacteria</taxon>
        <taxon>Sphingomonadales</taxon>
        <taxon>Sphingomonadaceae</taxon>
        <taxon>Sphingobium</taxon>
    </lineage>
</organism>
<evidence type="ECO:0000313" key="5">
    <source>
        <dbReference type="Proteomes" id="UP000007150"/>
    </source>
</evidence>
<dbReference type="InterPro" id="IPR011251">
    <property type="entry name" value="Luciferase-like_dom"/>
</dbReference>
<dbReference type="GO" id="GO:0005829">
    <property type="term" value="C:cytosol"/>
    <property type="evidence" value="ECO:0007669"/>
    <property type="project" value="TreeGrafter"/>
</dbReference>
<evidence type="ECO:0000259" key="3">
    <source>
        <dbReference type="Pfam" id="PF00296"/>
    </source>
</evidence>
<sequence length="348" mass="38240">MQFGVFDQNDWSGRPIVEQYEERLSLAALYEESGFYCYHMSEHHGTPLSTTPSPSVFLAALSQRTTRLRFGPLVFLLPGYNPLRLIEEIGMLDNLSRGRFEFGAGRGASPHEMGYLGVAAEDMQPMYQEALDIILSGLSAGTVDYQGQYWRYSGVELSVRPIQDPYPRLWVAMGGSPQSATWPARHGANIICGAPATPARGVFQHYLNERAKAPDHGNATPLMGLNRWIVVADTDAEATAIAHRAWNIFYANFIKLWRRHGGTPDNKLPEDFDQMLTVGAAVVGSPETVRAKLTDQVQISGANFLSSTFVFGDISLDEARSSIALFTNEIMPALTTASRDAHAALLAA</sequence>
<protein>
    <submittedName>
        <fullName evidence="4">Luciferase-like, subgroup</fullName>
    </submittedName>
</protein>
<dbReference type="Pfam" id="PF00296">
    <property type="entry name" value="Bac_luciferase"/>
    <property type="match status" value="1"/>
</dbReference>
<name>F6EZ95_SPHCR</name>
<dbReference type="RefSeq" id="WP_013848425.1">
    <property type="nucleotide sequence ID" value="NC_015593.1"/>
</dbReference>
<dbReference type="Proteomes" id="UP000007150">
    <property type="component" value="Chromosome 1"/>
</dbReference>
<dbReference type="GO" id="GO:0004497">
    <property type="term" value="F:monooxygenase activity"/>
    <property type="evidence" value="ECO:0007669"/>
    <property type="project" value="UniProtKB-KW"/>
</dbReference>
<evidence type="ECO:0000256" key="2">
    <source>
        <dbReference type="ARBA" id="ARBA00023033"/>
    </source>
</evidence>
<dbReference type="PANTHER" id="PTHR30137:SF8">
    <property type="entry name" value="BLR5498 PROTEIN"/>
    <property type="match status" value="1"/>
</dbReference>
<dbReference type="GO" id="GO:0016705">
    <property type="term" value="F:oxidoreductase activity, acting on paired donors, with incorporation or reduction of molecular oxygen"/>
    <property type="evidence" value="ECO:0007669"/>
    <property type="project" value="InterPro"/>
</dbReference>
<dbReference type="PANTHER" id="PTHR30137">
    <property type="entry name" value="LUCIFERASE-LIKE MONOOXYGENASE"/>
    <property type="match status" value="1"/>
</dbReference>
<keyword evidence="5" id="KW-1185">Reference proteome</keyword>
<dbReference type="Gene3D" id="3.20.20.30">
    <property type="entry name" value="Luciferase-like domain"/>
    <property type="match status" value="1"/>
</dbReference>
<dbReference type="HOGENOM" id="CLU_027853_3_0_5"/>